<dbReference type="Proteomes" id="UP000019335">
    <property type="component" value="Chromosome 3"/>
</dbReference>
<evidence type="ECO:0000313" key="2">
    <source>
        <dbReference type="EMBL" id="EWM29461.1"/>
    </source>
</evidence>
<protein>
    <submittedName>
        <fullName evidence="2">Uncharacterized protein</fullName>
    </submittedName>
</protein>
<feature type="compositionally biased region" description="Basic and acidic residues" evidence="1">
    <location>
        <begin position="16"/>
        <end position="26"/>
    </location>
</feature>
<reference evidence="2 3" key="1">
    <citation type="journal article" date="2014" name="Mol. Plant">
        <title>Chromosome Scale Genome Assembly and Transcriptome Profiling of Nannochloropsis gaditana in Nitrogen Depletion.</title>
        <authorList>
            <person name="Corteggiani Carpinelli E."/>
            <person name="Telatin A."/>
            <person name="Vitulo N."/>
            <person name="Forcato C."/>
            <person name="D'Angelo M."/>
            <person name="Schiavon R."/>
            <person name="Vezzi A."/>
            <person name="Giacometti G.M."/>
            <person name="Morosinotto T."/>
            <person name="Valle G."/>
        </authorList>
    </citation>
    <scope>NUCLEOTIDE SEQUENCE [LARGE SCALE GENOMIC DNA]</scope>
    <source>
        <strain evidence="2 3">B-31</strain>
    </source>
</reference>
<evidence type="ECO:0000256" key="1">
    <source>
        <dbReference type="SAM" id="MobiDB-lite"/>
    </source>
</evidence>
<evidence type="ECO:0000313" key="3">
    <source>
        <dbReference type="Proteomes" id="UP000019335"/>
    </source>
</evidence>
<sequence>MEGMALHRSLGPGRRMGREEAREEAPRNGGKIGRQRWSHGTGEESIRWGDLQGYVKARGRARVCAREREWRKERLPVWKVERERKRERARGR</sequence>
<keyword evidence="3" id="KW-1185">Reference proteome</keyword>
<dbReference type="AlphaFoldDB" id="W7U9I6"/>
<accession>W7U9I6</accession>
<dbReference type="EMBL" id="AZIL01000161">
    <property type="protein sequence ID" value="EWM29461.1"/>
    <property type="molecule type" value="Genomic_DNA"/>
</dbReference>
<organism evidence="2 3">
    <name type="scientific">Nannochloropsis gaditana</name>
    <dbReference type="NCBI Taxonomy" id="72520"/>
    <lineage>
        <taxon>Eukaryota</taxon>
        <taxon>Sar</taxon>
        <taxon>Stramenopiles</taxon>
        <taxon>Ochrophyta</taxon>
        <taxon>Eustigmatophyceae</taxon>
        <taxon>Eustigmatales</taxon>
        <taxon>Monodopsidaceae</taxon>
        <taxon>Nannochloropsis</taxon>
    </lineage>
</organism>
<feature type="region of interest" description="Disordered" evidence="1">
    <location>
        <begin position="1"/>
        <end position="44"/>
    </location>
</feature>
<comment type="caution">
    <text evidence="2">The sequence shown here is derived from an EMBL/GenBank/DDBJ whole genome shotgun (WGS) entry which is preliminary data.</text>
</comment>
<gene>
    <name evidence="2" type="ORF">Naga_100083g8</name>
</gene>
<name>W7U9I6_9STRA</name>
<proteinExistence type="predicted"/>